<accession>A0AAD3D4K1</accession>
<protein>
    <recommendedName>
        <fullName evidence="3">Leucine-rich repeat domain-containing protein</fullName>
    </recommendedName>
</protein>
<dbReference type="InterPro" id="IPR053139">
    <property type="entry name" value="Surface_bspA-like"/>
</dbReference>
<proteinExistence type="predicted"/>
<evidence type="ECO:0008006" key="3">
    <source>
        <dbReference type="Google" id="ProtNLM"/>
    </source>
</evidence>
<dbReference type="Pfam" id="PF13306">
    <property type="entry name" value="LRR_5"/>
    <property type="match status" value="1"/>
</dbReference>
<organism evidence="1 2">
    <name type="scientific">Chaetoceros tenuissimus</name>
    <dbReference type="NCBI Taxonomy" id="426638"/>
    <lineage>
        <taxon>Eukaryota</taxon>
        <taxon>Sar</taxon>
        <taxon>Stramenopiles</taxon>
        <taxon>Ochrophyta</taxon>
        <taxon>Bacillariophyta</taxon>
        <taxon>Coscinodiscophyceae</taxon>
        <taxon>Chaetocerotophycidae</taxon>
        <taxon>Chaetocerotales</taxon>
        <taxon>Chaetocerotaceae</taxon>
        <taxon>Chaetoceros</taxon>
    </lineage>
</organism>
<dbReference type="EMBL" id="BLLK01000052">
    <property type="protein sequence ID" value="GFH56410.1"/>
    <property type="molecule type" value="Genomic_DNA"/>
</dbReference>
<keyword evidence="2" id="KW-1185">Reference proteome</keyword>
<name>A0AAD3D4K1_9STRA</name>
<dbReference type="InterPro" id="IPR032675">
    <property type="entry name" value="LRR_dom_sf"/>
</dbReference>
<evidence type="ECO:0000313" key="2">
    <source>
        <dbReference type="Proteomes" id="UP001054902"/>
    </source>
</evidence>
<dbReference type="Proteomes" id="UP001054902">
    <property type="component" value="Unassembled WGS sequence"/>
</dbReference>
<dbReference type="AlphaFoldDB" id="A0AAD3D4K1"/>
<dbReference type="PANTHER" id="PTHR45661">
    <property type="entry name" value="SURFACE ANTIGEN"/>
    <property type="match status" value="1"/>
</dbReference>
<gene>
    <name evidence="1" type="ORF">CTEN210_12886</name>
</gene>
<reference evidence="1 2" key="1">
    <citation type="journal article" date="2021" name="Sci. Rep.">
        <title>The genome of the diatom Chaetoceros tenuissimus carries an ancient integrated fragment of an extant virus.</title>
        <authorList>
            <person name="Hongo Y."/>
            <person name="Kimura K."/>
            <person name="Takaki Y."/>
            <person name="Yoshida Y."/>
            <person name="Baba S."/>
            <person name="Kobayashi G."/>
            <person name="Nagasaki K."/>
            <person name="Hano T."/>
            <person name="Tomaru Y."/>
        </authorList>
    </citation>
    <scope>NUCLEOTIDE SEQUENCE [LARGE SCALE GENOMIC DNA]</scope>
    <source>
        <strain evidence="1 2">NIES-3715</strain>
    </source>
</reference>
<dbReference type="Gene3D" id="3.80.10.10">
    <property type="entry name" value="Ribonuclease Inhibitor"/>
    <property type="match status" value="1"/>
</dbReference>
<dbReference type="PANTHER" id="PTHR45661:SF3">
    <property type="entry name" value="IG-LIKE DOMAIN-CONTAINING PROTEIN"/>
    <property type="match status" value="1"/>
</dbReference>
<comment type="caution">
    <text evidence="1">The sequence shown here is derived from an EMBL/GenBank/DDBJ whole genome shotgun (WGS) entry which is preliminary data.</text>
</comment>
<dbReference type="InterPro" id="IPR026906">
    <property type="entry name" value="LRR_5"/>
</dbReference>
<evidence type="ECO:0000313" key="1">
    <source>
        <dbReference type="EMBL" id="GFH56410.1"/>
    </source>
</evidence>
<dbReference type="SUPFAM" id="SSF52058">
    <property type="entry name" value="L domain-like"/>
    <property type="match status" value="1"/>
</dbReference>
<sequence length="266" mass="30856">MRTEVVDGLLTLFYDGSKNLFNANLYIEYDVVWQRLRKSDLTKEEKMNYLSPECQEYVKERWTWEQVIVEEGVTFIQGNTFALCYNIESVIFANTVTIIEDYAFYRCKKLACIKLSVNLESVGRSAFHSCKLSSVFLPPRCRIVHTKAFARNKNLINLVVPRGTELGPDCITGTKLAEFAPRLLTWIKNINADDKYALHRACASYNPLKEVIFGIIEEKGLKAFKEKNEIGITPSRYLQENPYTDLSEMDIVRDYMSKKLNFQEYM</sequence>